<evidence type="ECO:0000256" key="1">
    <source>
        <dbReference type="ARBA" id="ARBA00001946"/>
    </source>
</evidence>
<evidence type="ECO:0000256" key="8">
    <source>
        <dbReference type="ARBA" id="ARBA00022842"/>
    </source>
</evidence>
<evidence type="ECO:0000256" key="3">
    <source>
        <dbReference type="ARBA" id="ARBA00016337"/>
    </source>
</evidence>
<proteinExistence type="inferred from homology"/>
<dbReference type="EMBL" id="JBHTMY010000002">
    <property type="protein sequence ID" value="MFD1314592.1"/>
    <property type="molecule type" value="Genomic_DNA"/>
</dbReference>
<keyword evidence="5 11" id="KW-0808">Transferase</keyword>
<evidence type="ECO:0000256" key="7">
    <source>
        <dbReference type="ARBA" id="ARBA00022827"/>
    </source>
</evidence>
<comment type="cofactor">
    <cofactor evidence="1">
        <name>Mg(2+)</name>
        <dbReference type="ChEBI" id="CHEBI:18420"/>
    </cofactor>
</comment>
<dbReference type="PANTHER" id="PTHR30040:SF2">
    <property type="entry name" value="FAD:PROTEIN FMN TRANSFERASE"/>
    <property type="match status" value="1"/>
</dbReference>
<keyword evidence="7 11" id="KW-0274">FAD</keyword>
<dbReference type="SUPFAM" id="SSF143631">
    <property type="entry name" value="ApbE-like"/>
    <property type="match status" value="1"/>
</dbReference>
<comment type="catalytic activity">
    <reaction evidence="10 11">
        <text>L-threonyl-[protein] + FAD = FMN-L-threonyl-[protein] + AMP + H(+)</text>
        <dbReference type="Rhea" id="RHEA:36847"/>
        <dbReference type="Rhea" id="RHEA-COMP:11060"/>
        <dbReference type="Rhea" id="RHEA-COMP:11061"/>
        <dbReference type="ChEBI" id="CHEBI:15378"/>
        <dbReference type="ChEBI" id="CHEBI:30013"/>
        <dbReference type="ChEBI" id="CHEBI:57692"/>
        <dbReference type="ChEBI" id="CHEBI:74257"/>
        <dbReference type="ChEBI" id="CHEBI:456215"/>
        <dbReference type="EC" id="2.7.1.180"/>
    </reaction>
</comment>
<reference evidence="13" key="1">
    <citation type="journal article" date="2019" name="Int. J. Syst. Evol. Microbiol.">
        <title>The Global Catalogue of Microorganisms (GCM) 10K type strain sequencing project: providing services to taxonomists for standard genome sequencing and annotation.</title>
        <authorList>
            <consortium name="The Broad Institute Genomics Platform"/>
            <consortium name="The Broad Institute Genome Sequencing Center for Infectious Disease"/>
            <person name="Wu L."/>
            <person name="Ma J."/>
        </authorList>
    </citation>
    <scope>NUCLEOTIDE SEQUENCE [LARGE SCALE GENOMIC DNA]</scope>
    <source>
        <strain evidence="13">CCUG 61485</strain>
    </source>
</reference>
<evidence type="ECO:0000313" key="12">
    <source>
        <dbReference type="EMBL" id="MFD1314592.1"/>
    </source>
</evidence>
<accession>A0ABW3XYC8</accession>
<organism evidence="12 13">
    <name type="scientific">Namhaeicola litoreus</name>
    <dbReference type="NCBI Taxonomy" id="1052145"/>
    <lineage>
        <taxon>Bacteria</taxon>
        <taxon>Pseudomonadati</taxon>
        <taxon>Bacteroidota</taxon>
        <taxon>Flavobacteriia</taxon>
        <taxon>Flavobacteriales</taxon>
        <taxon>Flavobacteriaceae</taxon>
        <taxon>Namhaeicola</taxon>
    </lineage>
</organism>
<dbReference type="GO" id="GO:0016740">
    <property type="term" value="F:transferase activity"/>
    <property type="evidence" value="ECO:0007669"/>
    <property type="project" value="UniProtKB-KW"/>
</dbReference>
<keyword evidence="13" id="KW-1185">Reference proteome</keyword>
<evidence type="ECO:0000256" key="5">
    <source>
        <dbReference type="ARBA" id="ARBA00022679"/>
    </source>
</evidence>
<evidence type="ECO:0000256" key="10">
    <source>
        <dbReference type="ARBA" id="ARBA00048540"/>
    </source>
</evidence>
<dbReference type="PANTHER" id="PTHR30040">
    <property type="entry name" value="THIAMINE BIOSYNTHESIS LIPOPROTEIN APBE"/>
    <property type="match status" value="1"/>
</dbReference>
<dbReference type="InterPro" id="IPR024932">
    <property type="entry name" value="ApbE"/>
</dbReference>
<dbReference type="Gene3D" id="3.10.520.10">
    <property type="entry name" value="ApbE-like domains"/>
    <property type="match status" value="1"/>
</dbReference>
<evidence type="ECO:0000313" key="13">
    <source>
        <dbReference type="Proteomes" id="UP001597201"/>
    </source>
</evidence>
<comment type="caution">
    <text evidence="12">The sequence shown here is derived from an EMBL/GenBank/DDBJ whole genome shotgun (WGS) entry which is preliminary data.</text>
</comment>
<dbReference type="Pfam" id="PF02424">
    <property type="entry name" value="ApbE"/>
    <property type="match status" value="1"/>
</dbReference>
<gene>
    <name evidence="12" type="ORF">ACFQ39_03105</name>
</gene>
<keyword evidence="4 11" id="KW-0285">Flavoprotein</keyword>
<dbReference type="PIRSF" id="PIRSF006268">
    <property type="entry name" value="ApbE"/>
    <property type="match status" value="1"/>
</dbReference>
<keyword evidence="6 11" id="KW-0479">Metal-binding</keyword>
<sequence length="334" mass="37305">MTNFFLYFLMILLISCKSDDKTYQRLSGNALGTTFSAIYDDAQQRNFEKEIDSLFHMINQSLSTYIPNSDISKINSGDTLVQVDHYFEEVFQKSLNICEETGGYFDPTIGLLVNAWGFGPGDGLANIDSAKIESLLQGVGLHKINLVNGKIKAKYTPFFLDFNAIAKGYTVDVLGRFLESKEIENYLVEIGGEVRTRGKNERGLSWKIAIEKPHFDGSRSYQSFVLLSDESIATSGNYRKFKIDSITGARFAHTIDTKTGYPSKSDLLSASVISSLDCADVDAYATAFMAMGFEKTKAFLANKPELKVFLIYEKDGELMTYNTDNLEIEFPGSE</sequence>
<dbReference type="InterPro" id="IPR003374">
    <property type="entry name" value="ApbE-like_sf"/>
</dbReference>
<evidence type="ECO:0000256" key="4">
    <source>
        <dbReference type="ARBA" id="ARBA00022630"/>
    </source>
</evidence>
<keyword evidence="8 11" id="KW-0460">Magnesium</keyword>
<dbReference type="RefSeq" id="WP_377176344.1">
    <property type="nucleotide sequence ID" value="NZ_JBHTMY010000002.1"/>
</dbReference>
<evidence type="ECO:0000256" key="6">
    <source>
        <dbReference type="ARBA" id="ARBA00022723"/>
    </source>
</evidence>
<evidence type="ECO:0000256" key="9">
    <source>
        <dbReference type="ARBA" id="ARBA00031306"/>
    </source>
</evidence>
<evidence type="ECO:0000256" key="2">
    <source>
        <dbReference type="ARBA" id="ARBA00011955"/>
    </source>
</evidence>
<dbReference type="Proteomes" id="UP001597201">
    <property type="component" value="Unassembled WGS sequence"/>
</dbReference>
<evidence type="ECO:0000256" key="11">
    <source>
        <dbReference type="PIRNR" id="PIRNR006268"/>
    </source>
</evidence>
<dbReference type="EC" id="2.7.1.180" evidence="2 11"/>
<comment type="similarity">
    <text evidence="11">Belongs to the ApbE family.</text>
</comment>
<protein>
    <recommendedName>
        <fullName evidence="3 11">FAD:protein FMN transferase</fullName>
        <ecNumber evidence="2 11">2.7.1.180</ecNumber>
    </recommendedName>
    <alternativeName>
        <fullName evidence="9 11">Flavin transferase</fullName>
    </alternativeName>
</protein>
<name>A0ABW3XYC8_9FLAO</name>